<dbReference type="Proteomes" id="UP000515145">
    <property type="component" value="Chromosome 21"/>
</dbReference>
<keyword evidence="2" id="KW-0472">Membrane</keyword>
<keyword evidence="3" id="KW-0732">Signal</keyword>
<dbReference type="Gene3D" id="2.60.40.10">
    <property type="entry name" value="Immunoglobulins"/>
    <property type="match status" value="2"/>
</dbReference>
<evidence type="ECO:0000256" key="3">
    <source>
        <dbReference type="SAM" id="SignalP"/>
    </source>
</evidence>
<keyword evidence="2" id="KW-0812">Transmembrane</keyword>
<evidence type="ECO:0000256" key="1">
    <source>
        <dbReference type="SAM" id="MobiDB-lite"/>
    </source>
</evidence>
<dbReference type="InterPro" id="IPR036116">
    <property type="entry name" value="FN3_sf"/>
</dbReference>
<dbReference type="OrthoDB" id="8724082at2759"/>
<accession>A0A6P7HLI2</accession>
<dbReference type="PANTHER" id="PTHR20859:SF46">
    <property type="entry name" value="INTERFERON GAMMA RECEPTOR 2"/>
    <property type="match status" value="1"/>
</dbReference>
<dbReference type="InterPro" id="IPR050650">
    <property type="entry name" value="Type-II_Cytokine-TF_Rcpt"/>
</dbReference>
<evidence type="ECO:0000313" key="6">
    <source>
        <dbReference type="RefSeq" id="XP_028249424.1"/>
    </source>
</evidence>
<dbReference type="GeneID" id="114426310"/>
<feature type="domain" description="Fibronectin type-III" evidence="4">
    <location>
        <begin position="21"/>
        <end position="115"/>
    </location>
</feature>
<keyword evidence="2" id="KW-1133">Transmembrane helix</keyword>
<dbReference type="Pfam" id="PF09294">
    <property type="entry name" value="Interfer-bind"/>
    <property type="match status" value="1"/>
</dbReference>
<dbReference type="PROSITE" id="PS50853">
    <property type="entry name" value="FN3"/>
    <property type="match status" value="1"/>
</dbReference>
<dbReference type="InterPro" id="IPR013783">
    <property type="entry name" value="Ig-like_fold"/>
</dbReference>
<dbReference type="Pfam" id="PF01108">
    <property type="entry name" value="Tissue_fac"/>
    <property type="match status" value="1"/>
</dbReference>
<dbReference type="InterPro" id="IPR015373">
    <property type="entry name" value="Interferon/interleukin_rcp_dom"/>
</dbReference>
<evidence type="ECO:0000313" key="5">
    <source>
        <dbReference type="Proteomes" id="UP000515145"/>
    </source>
</evidence>
<reference evidence="6" key="1">
    <citation type="submission" date="2025-08" db="UniProtKB">
        <authorList>
            <consortium name="RefSeq"/>
        </authorList>
    </citation>
    <scope>IDENTIFICATION</scope>
</reference>
<dbReference type="PANTHER" id="PTHR20859">
    <property type="entry name" value="INTERFERON/INTERLEUKIN RECEPTOR"/>
    <property type="match status" value="1"/>
</dbReference>
<dbReference type="InterPro" id="IPR003961">
    <property type="entry name" value="FN3_dom"/>
</dbReference>
<keyword evidence="5" id="KW-1185">Reference proteome</keyword>
<dbReference type="InParanoid" id="A0A6P7HLI2"/>
<feature type="region of interest" description="Disordered" evidence="1">
    <location>
        <begin position="309"/>
        <end position="330"/>
    </location>
</feature>
<dbReference type="RefSeq" id="XP_028249424.1">
    <property type="nucleotide sequence ID" value="XM_028393623.1"/>
</dbReference>
<feature type="transmembrane region" description="Helical" evidence="2">
    <location>
        <begin position="222"/>
        <end position="247"/>
    </location>
</feature>
<dbReference type="AlphaFoldDB" id="A0A6P7HLI2"/>
<dbReference type="GO" id="GO:0004896">
    <property type="term" value="F:cytokine receptor activity"/>
    <property type="evidence" value="ECO:0007669"/>
    <property type="project" value="TreeGrafter"/>
</dbReference>
<organism evidence="5 6">
    <name type="scientific">Parambassis ranga</name>
    <name type="common">Indian glassy fish</name>
    <dbReference type="NCBI Taxonomy" id="210632"/>
    <lineage>
        <taxon>Eukaryota</taxon>
        <taxon>Metazoa</taxon>
        <taxon>Chordata</taxon>
        <taxon>Craniata</taxon>
        <taxon>Vertebrata</taxon>
        <taxon>Euteleostomi</taxon>
        <taxon>Actinopterygii</taxon>
        <taxon>Neopterygii</taxon>
        <taxon>Teleostei</taxon>
        <taxon>Neoteleostei</taxon>
        <taxon>Acanthomorphata</taxon>
        <taxon>Ovalentaria</taxon>
        <taxon>Ambassidae</taxon>
        <taxon>Parambassis</taxon>
    </lineage>
</organism>
<evidence type="ECO:0000256" key="2">
    <source>
        <dbReference type="SAM" id="Phobius"/>
    </source>
</evidence>
<sequence>MSVYLCVVVLTILTVCAYGGIPNKPTNVLLTSHNMNLVLRWDPPEGTANDTVYTTEYKSSVTIFRTGCVNISTLQCDFTPFNLSVYGKYTGRVWAVQRRERSMCAESNTITLDKDSFIDAPIVTLLSNGPTLEVIIKDPLFWISTLRDVYNSATYNITYWKKGQKEKARFISNVQQNRVVLNDLDPLTKYCVQAQINTDRNRNPSNTSDTVCESTTNEKESLWMAVVVVCVVLTVAVVLVVVTVVHWKSILKFFYPKDALPLEFIESLPATRSSPVYLAMRNSSPVVEKYDPISVSAVDELNLLEAAGSSCSKKHEDTERRKKKRLKNTD</sequence>
<feature type="chain" id="PRO_5028035675" evidence="3">
    <location>
        <begin position="20"/>
        <end position="330"/>
    </location>
</feature>
<dbReference type="GO" id="GO:0005886">
    <property type="term" value="C:plasma membrane"/>
    <property type="evidence" value="ECO:0007669"/>
    <property type="project" value="TreeGrafter"/>
</dbReference>
<proteinExistence type="predicted"/>
<gene>
    <name evidence="6" type="primary">LOC114426310</name>
</gene>
<feature type="compositionally biased region" description="Basic residues" evidence="1">
    <location>
        <begin position="321"/>
        <end position="330"/>
    </location>
</feature>
<feature type="signal peptide" evidence="3">
    <location>
        <begin position="1"/>
        <end position="19"/>
    </location>
</feature>
<dbReference type="SUPFAM" id="SSF49265">
    <property type="entry name" value="Fibronectin type III"/>
    <property type="match status" value="2"/>
</dbReference>
<evidence type="ECO:0000259" key="4">
    <source>
        <dbReference type="PROSITE" id="PS50853"/>
    </source>
</evidence>
<name>A0A6P7HLI2_9TELE</name>
<protein>
    <submittedName>
        <fullName evidence="6">Interleukin-10 receptor subunit beta-like isoform X1</fullName>
    </submittedName>
</protein>